<protein>
    <submittedName>
        <fullName evidence="1">CopG family transcriptional regulator</fullName>
    </submittedName>
</protein>
<reference evidence="1 2" key="1">
    <citation type="submission" date="2020-10" db="EMBL/GenBank/DDBJ databases">
        <title>Draft genome and description of Brachybacterium epidermidis sp nov.</title>
        <authorList>
            <person name="Boxberger M."/>
            <person name="La Scola B."/>
        </authorList>
    </citation>
    <scope>NUCLEOTIDE SEQUENCE [LARGE SCALE GENOMIC DNA]</scope>
    <source>
        <strain evidence="1 2">Marseille-Q2903</strain>
    </source>
</reference>
<dbReference type="EMBL" id="JADEYR010000003">
    <property type="protein sequence ID" value="MBE9403596.1"/>
    <property type="molecule type" value="Genomic_DNA"/>
</dbReference>
<proteinExistence type="predicted"/>
<evidence type="ECO:0000313" key="2">
    <source>
        <dbReference type="Proteomes" id="UP000644727"/>
    </source>
</evidence>
<gene>
    <name evidence="1" type="ORF">IOE58_05125</name>
</gene>
<comment type="caution">
    <text evidence="1">The sequence shown here is derived from an EMBL/GenBank/DDBJ whole genome shotgun (WGS) entry which is preliminary data.</text>
</comment>
<name>A0ABR9VZH8_9MICO</name>
<accession>A0ABR9VZH8</accession>
<dbReference type="Proteomes" id="UP000644727">
    <property type="component" value="Unassembled WGS sequence"/>
</dbReference>
<sequence>MRTTVNLTPDVEAEVARLRREHGLGTSEAVVTLARRGMQRGSARQRFVQRTESLGARIDVSNIGEVLDTLDHE</sequence>
<organism evidence="1 2">
    <name type="scientific">Brachybacterium epidermidis</name>
    <dbReference type="NCBI Taxonomy" id="2781983"/>
    <lineage>
        <taxon>Bacteria</taxon>
        <taxon>Bacillati</taxon>
        <taxon>Actinomycetota</taxon>
        <taxon>Actinomycetes</taxon>
        <taxon>Micrococcales</taxon>
        <taxon>Dermabacteraceae</taxon>
        <taxon>Brachybacterium</taxon>
    </lineage>
</organism>
<dbReference type="RefSeq" id="WP_193865326.1">
    <property type="nucleotide sequence ID" value="NZ_JADEYR010000003.1"/>
</dbReference>
<keyword evidence="2" id="KW-1185">Reference proteome</keyword>
<evidence type="ECO:0000313" key="1">
    <source>
        <dbReference type="EMBL" id="MBE9403596.1"/>
    </source>
</evidence>